<dbReference type="AlphaFoldDB" id="A0ABD2P5I9"/>
<feature type="domain" description="Glycosyl transferase family 28 C-terminal" evidence="8">
    <location>
        <begin position="6"/>
        <end position="138"/>
    </location>
</feature>
<gene>
    <name evidence="9" type="ORF">HHI36_000392</name>
</gene>
<evidence type="ECO:0000256" key="2">
    <source>
        <dbReference type="ARBA" id="ARBA00006962"/>
    </source>
</evidence>
<dbReference type="EMBL" id="JABFTP020000185">
    <property type="protein sequence ID" value="KAL3285872.1"/>
    <property type="molecule type" value="Genomic_DNA"/>
</dbReference>
<dbReference type="GO" id="GO:0004577">
    <property type="term" value="F:N-acetylglucosaminyldiphosphodolichol N-acetylglucosaminyltransferase activity"/>
    <property type="evidence" value="ECO:0007669"/>
    <property type="project" value="UniProtKB-EC"/>
</dbReference>
<accession>A0ABD2P5I9</accession>
<dbReference type="Pfam" id="PF04101">
    <property type="entry name" value="Glyco_tran_28_C"/>
    <property type="match status" value="1"/>
</dbReference>
<evidence type="ECO:0000313" key="9">
    <source>
        <dbReference type="EMBL" id="KAL3285872.1"/>
    </source>
</evidence>
<dbReference type="InterPro" id="IPR039042">
    <property type="entry name" value="Alg13-like"/>
</dbReference>
<evidence type="ECO:0000256" key="5">
    <source>
        <dbReference type="ARBA" id="ARBA00022676"/>
    </source>
</evidence>
<dbReference type="GO" id="GO:0005783">
    <property type="term" value="C:endoplasmic reticulum"/>
    <property type="evidence" value="ECO:0007669"/>
    <property type="project" value="UniProtKB-SubCell"/>
</dbReference>
<evidence type="ECO:0000259" key="8">
    <source>
        <dbReference type="Pfam" id="PF04101"/>
    </source>
</evidence>
<dbReference type="EC" id="2.4.1.141" evidence="3"/>
<comment type="similarity">
    <text evidence="2">Belongs to the glycosyltransferase 28 family.</text>
</comment>
<evidence type="ECO:0000256" key="1">
    <source>
        <dbReference type="ARBA" id="ARBA00004240"/>
    </source>
</evidence>
<evidence type="ECO:0000256" key="4">
    <source>
        <dbReference type="ARBA" id="ARBA00017468"/>
    </source>
</evidence>
<organism evidence="9 10">
    <name type="scientific">Cryptolaemus montrouzieri</name>
    <dbReference type="NCBI Taxonomy" id="559131"/>
    <lineage>
        <taxon>Eukaryota</taxon>
        <taxon>Metazoa</taxon>
        <taxon>Ecdysozoa</taxon>
        <taxon>Arthropoda</taxon>
        <taxon>Hexapoda</taxon>
        <taxon>Insecta</taxon>
        <taxon>Pterygota</taxon>
        <taxon>Neoptera</taxon>
        <taxon>Endopterygota</taxon>
        <taxon>Coleoptera</taxon>
        <taxon>Polyphaga</taxon>
        <taxon>Cucujiformia</taxon>
        <taxon>Coccinelloidea</taxon>
        <taxon>Coccinellidae</taxon>
        <taxon>Scymninae</taxon>
        <taxon>Scymnini</taxon>
        <taxon>Cryptolaemus</taxon>
    </lineage>
</organism>
<keyword evidence="7" id="KW-0256">Endoplasmic reticulum</keyword>
<dbReference type="PANTHER" id="PTHR12867:SF6">
    <property type="entry name" value="N-ACETYLGLUCOSAMINYLDIPHOSPHODOLICHOL N-ACETYLGLUCOSAMINYLTRANSFERASE"/>
    <property type="match status" value="1"/>
</dbReference>
<dbReference type="SUPFAM" id="SSF53756">
    <property type="entry name" value="UDP-Glycosyltransferase/glycogen phosphorylase"/>
    <property type="match status" value="1"/>
</dbReference>
<keyword evidence="5" id="KW-0328">Glycosyltransferase</keyword>
<sequence length="163" mass="18514">MGSKHLFVTVGTTKFEKLISALSDEKILDILAKLGYTSIQFQTGNGHFKKVSHQLIDIKYNKYFEDFQNEIKQSDLVISHAGAGTCLEVLKTGKPLIVVINEDLMDNHQIELAKHLSQKEYLYYCTCDTLKDILTKDLNLLKAYPLADANIFSNYLDQCMGFQ</sequence>
<evidence type="ECO:0000256" key="3">
    <source>
        <dbReference type="ARBA" id="ARBA00012614"/>
    </source>
</evidence>
<reference evidence="9 10" key="1">
    <citation type="journal article" date="2021" name="BMC Biol.">
        <title>Horizontally acquired antibacterial genes associated with adaptive radiation of ladybird beetles.</title>
        <authorList>
            <person name="Li H.S."/>
            <person name="Tang X.F."/>
            <person name="Huang Y.H."/>
            <person name="Xu Z.Y."/>
            <person name="Chen M.L."/>
            <person name="Du X.Y."/>
            <person name="Qiu B.Y."/>
            <person name="Chen P.T."/>
            <person name="Zhang W."/>
            <person name="Slipinski A."/>
            <person name="Escalona H.E."/>
            <person name="Waterhouse R.M."/>
            <person name="Zwick A."/>
            <person name="Pang H."/>
        </authorList>
    </citation>
    <scope>NUCLEOTIDE SEQUENCE [LARGE SCALE GENOMIC DNA]</scope>
    <source>
        <strain evidence="9">SYSU2018</strain>
    </source>
</reference>
<dbReference type="PANTHER" id="PTHR12867">
    <property type="entry name" value="GLYCOSYL TRANSFERASE-RELATED"/>
    <property type="match status" value="1"/>
</dbReference>
<name>A0ABD2P5I9_9CUCU</name>
<dbReference type="Proteomes" id="UP001516400">
    <property type="component" value="Unassembled WGS sequence"/>
</dbReference>
<evidence type="ECO:0000256" key="6">
    <source>
        <dbReference type="ARBA" id="ARBA00022679"/>
    </source>
</evidence>
<evidence type="ECO:0000256" key="7">
    <source>
        <dbReference type="ARBA" id="ARBA00022824"/>
    </source>
</evidence>
<dbReference type="Gene3D" id="3.40.50.2000">
    <property type="entry name" value="Glycogen Phosphorylase B"/>
    <property type="match status" value="1"/>
</dbReference>
<dbReference type="InterPro" id="IPR007235">
    <property type="entry name" value="Glyco_trans_28_C"/>
</dbReference>
<comment type="caution">
    <text evidence="9">The sequence shown here is derived from an EMBL/GenBank/DDBJ whole genome shotgun (WGS) entry which is preliminary data.</text>
</comment>
<evidence type="ECO:0000313" key="10">
    <source>
        <dbReference type="Proteomes" id="UP001516400"/>
    </source>
</evidence>
<comment type="subcellular location">
    <subcellularLocation>
        <location evidence="1">Endoplasmic reticulum</location>
    </subcellularLocation>
</comment>
<keyword evidence="10" id="KW-1185">Reference proteome</keyword>
<protein>
    <recommendedName>
        <fullName evidence="4">UDP-N-acetylglucosamine transferase subunit ALG13</fullName>
        <ecNumber evidence="3">2.4.1.141</ecNumber>
    </recommendedName>
</protein>
<proteinExistence type="inferred from homology"/>
<keyword evidence="6" id="KW-0808">Transferase</keyword>